<evidence type="ECO:0000313" key="3">
    <source>
        <dbReference type="Proteomes" id="UP000076104"/>
    </source>
</evidence>
<sequence length="283" mass="30411">MSISSGTPNTVSLQKNNALPPELPPVDEYGKLLPQLLAEPRSGSAGWGISWITNAFALFKEQFLLWIGMVVVYLIIMAVTSAIPVINLIFSIISFVFIGGIIKGCAAQVSGKELRFNHLFSAFGTHSGPLIILFLLYVVALIIAIVPAGIIFVALAHVLSSSDSINSVLSADQISNGTIIALLLASLVAILIFIPLSMAVWFAPALIVLHDIRPIESMKMSLKGSLKNIGPLFVFFLVGPIIALLVFTLTLGIGMLVLVPIGMITYYTSYRDVWTDQPLSATT</sequence>
<keyword evidence="1 2" id="KW-0812">Transmembrane</keyword>
<feature type="transmembrane region" description="Helical" evidence="1">
    <location>
        <begin position="63"/>
        <end position="83"/>
    </location>
</feature>
<feature type="transmembrane region" description="Helical" evidence="1">
    <location>
        <begin position="130"/>
        <end position="159"/>
    </location>
</feature>
<keyword evidence="1" id="KW-1133">Transmembrane helix</keyword>
<feature type="transmembrane region" description="Helical" evidence="1">
    <location>
        <begin position="179"/>
        <end position="209"/>
    </location>
</feature>
<dbReference type="NCBIfam" id="NF041043">
    <property type="entry name" value="BPSS1780_fam"/>
    <property type="match status" value="1"/>
</dbReference>
<protein>
    <submittedName>
        <fullName evidence="2">Transmembrane protein</fullName>
    </submittedName>
</protein>
<dbReference type="EMBL" id="CP014945">
    <property type="protein sequence ID" value="AMT96103.1"/>
    <property type="molecule type" value="Genomic_DNA"/>
</dbReference>
<evidence type="ECO:0000256" key="1">
    <source>
        <dbReference type="SAM" id="Phobius"/>
    </source>
</evidence>
<keyword evidence="3" id="KW-1185">Reference proteome</keyword>
<organism evidence="2 3">
    <name type="scientific">Psychrobacter alimentarius</name>
    <dbReference type="NCBI Taxonomy" id="261164"/>
    <lineage>
        <taxon>Bacteria</taxon>
        <taxon>Pseudomonadati</taxon>
        <taxon>Pseudomonadota</taxon>
        <taxon>Gammaproteobacteria</taxon>
        <taxon>Moraxellales</taxon>
        <taxon>Moraxellaceae</taxon>
        <taxon>Psychrobacter</taxon>
    </lineage>
</organism>
<dbReference type="RefSeq" id="WP_062843854.1">
    <property type="nucleotide sequence ID" value="NZ_CP014945.1"/>
</dbReference>
<dbReference type="GeneID" id="33059500"/>
<name>A0ABM5ZVL1_9GAMM</name>
<evidence type="ECO:0000313" key="2">
    <source>
        <dbReference type="EMBL" id="AMT96103.1"/>
    </source>
</evidence>
<feature type="transmembrane region" description="Helical" evidence="1">
    <location>
        <begin position="89"/>
        <end position="109"/>
    </location>
</feature>
<feature type="transmembrane region" description="Helical" evidence="1">
    <location>
        <begin position="230"/>
        <end position="263"/>
    </location>
</feature>
<reference evidence="2 3" key="1">
    <citation type="submission" date="2016-03" db="EMBL/GenBank/DDBJ databases">
        <title>Genome sequencing of Psychrobacter alimentarius PAMC 27889.</title>
        <authorList>
            <person name="Lee J."/>
            <person name="Kim O.-S."/>
        </authorList>
    </citation>
    <scope>NUCLEOTIDE SEQUENCE [LARGE SCALE GENOMIC DNA]</scope>
    <source>
        <strain evidence="2 3">PAMC 27889</strain>
    </source>
</reference>
<dbReference type="InterPro" id="IPR047798">
    <property type="entry name" value="BPSS1780-like"/>
</dbReference>
<proteinExistence type="predicted"/>
<keyword evidence="1" id="KW-0472">Membrane</keyword>
<dbReference type="Proteomes" id="UP000076104">
    <property type="component" value="Chromosome"/>
</dbReference>
<gene>
    <name evidence="2" type="ORF">A3K91_0474</name>
</gene>
<accession>A0ABM5ZVL1</accession>